<dbReference type="RefSeq" id="WP_089023425.1">
    <property type="nucleotide sequence ID" value="NZ_NIQC01000010.1"/>
</dbReference>
<sequence>MFDKKLFRNFDYPLLIITLLISIIGIVIITSATQVNPTGDPYFYTKRQAMYMGVGLISMLFVLSFDYHNILRLSKPIYIINLLFLGAVFIPFLARSGGGAQRWVSLGIIDLQPAEFAKLFVIITLSKFVIERKDQIHDMYDLIPPIVHAMFPMGLIFLQPDLGTALVFVAILLGVLFFSKVHLRLLGYLVGGGALIGIPSLWFLLKEYQRNRLIVFLNPSDIDPLGDGFHLWQSMIAIGSGGITGKGVFEGTQNKLEFLPEAHTDFVFSVVGEEFGLIGATFVLLLYAALIYRILKIAYLSKDIYGTVICGAVATMFLFQLTVNVGMTVSIMPVTGLPLPFISYGGSSYLMNIIAIGLVLNIGMRRYKILF</sequence>
<protein>
    <recommendedName>
        <fullName evidence="6">Peptidoglycan glycosyltransferase RodA</fullName>
        <shortName evidence="6">PGT</shortName>
        <ecNumber evidence="6">2.4.99.28</ecNumber>
    </recommendedName>
    <alternativeName>
        <fullName evidence="6">Cell elongation protein RodA</fullName>
    </alternativeName>
    <alternativeName>
        <fullName evidence="6">Cell wall polymerase</fullName>
    </alternativeName>
    <alternativeName>
        <fullName evidence="6">Peptidoglycan polymerase</fullName>
        <shortName evidence="6">PG polymerase</shortName>
    </alternativeName>
</protein>
<comment type="subcellular location">
    <subcellularLocation>
        <location evidence="6">Cell membrane</location>
        <topology evidence="6">Multi-pass membrane protein</topology>
    </subcellularLocation>
    <subcellularLocation>
        <location evidence="1">Membrane</location>
        <topology evidence="1">Multi-pass membrane protein</topology>
    </subcellularLocation>
</comment>
<dbReference type="Proteomes" id="UP000214588">
    <property type="component" value="Unassembled WGS sequence"/>
</dbReference>
<keyword evidence="8" id="KW-1185">Reference proteome</keyword>
<dbReference type="GO" id="GO:0005886">
    <property type="term" value="C:plasma membrane"/>
    <property type="evidence" value="ECO:0007669"/>
    <property type="project" value="UniProtKB-SubCell"/>
</dbReference>
<dbReference type="InterPro" id="IPR001182">
    <property type="entry name" value="FtsW/RodA"/>
</dbReference>
<dbReference type="GO" id="GO:0008955">
    <property type="term" value="F:peptidoglycan glycosyltransferase activity"/>
    <property type="evidence" value="ECO:0007669"/>
    <property type="project" value="UniProtKB-UniRule"/>
</dbReference>
<feature type="transmembrane region" description="Helical" evidence="6">
    <location>
        <begin position="156"/>
        <end position="178"/>
    </location>
</feature>
<dbReference type="PANTHER" id="PTHR30474">
    <property type="entry name" value="CELL CYCLE PROTEIN"/>
    <property type="match status" value="1"/>
</dbReference>
<reference evidence="7 8" key="1">
    <citation type="submission" date="2017-06" db="EMBL/GenBank/DDBJ databases">
        <title>Draft Genome Sequence of Natranaerobius trueperi halophilic, alkalithermophilic bacteria from soda lakes.</title>
        <authorList>
            <person name="Zhao B."/>
        </authorList>
    </citation>
    <scope>NUCLEOTIDE SEQUENCE [LARGE SCALE GENOMIC DNA]</scope>
    <source>
        <strain evidence="7 8">DSM 18760</strain>
    </source>
</reference>
<dbReference type="NCBIfam" id="TIGR02210">
    <property type="entry name" value="rodA_shape"/>
    <property type="match status" value="1"/>
</dbReference>
<evidence type="ECO:0000256" key="4">
    <source>
        <dbReference type="ARBA" id="ARBA00022989"/>
    </source>
</evidence>
<dbReference type="GO" id="GO:0009252">
    <property type="term" value="P:peptidoglycan biosynthetic process"/>
    <property type="evidence" value="ECO:0007669"/>
    <property type="project" value="UniProtKB-UniRule"/>
</dbReference>
<dbReference type="GO" id="GO:0032153">
    <property type="term" value="C:cell division site"/>
    <property type="evidence" value="ECO:0007669"/>
    <property type="project" value="TreeGrafter"/>
</dbReference>
<dbReference type="GO" id="GO:0015648">
    <property type="term" value="F:lipid-linked peptidoglycan transporter activity"/>
    <property type="evidence" value="ECO:0007669"/>
    <property type="project" value="TreeGrafter"/>
</dbReference>
<feature type="transmembrane region" description="Helical" evidence="6">
    <location>
        <begin position="77"/>
        <end position="94"/>
    </location>
</feature>
<keyword evidence="5 6" id="KW-0472">Membrane</keyword>
<keyword evidence="6" id="KW-1003">Cell membrane</keyword>
<keyword evidence="6" id="KW-0808">Transferase</keyword>
<name>A0A226C045_9FIRM</name>
<comment type="caution">
    <text evidence="7">The sequence shown here is derived from an EMBL/GenBank/DDBJ whole genome shotgun (WGS) entry which is preliminary data.</text>
</comment>
<organism evidence="7 8">
    <name type="scientific">Natranaerobius trueperi</name>
    <dbReference type="NCBI Taxonomy" id="759412"/>
    <lineage>
        <taxon>Bacteria</taxon>
        <taxon>Bacillati</taxon>
        <taxon>Bacillota</taxon>
        <taxon>Clostridia</taxon>
        <taxon>Natranaerobiales</taxon>
        <taxon>Natranaerobiaceae</taxon>
        <taxon>Natranaerobius</taxon>
    </lineage>
</organism>
<proteinExistence type="inferred from homology"/>
<comment type="similarity">
    <text evidence="6">Belongs to the SEDS family. MrdB/RodA subfamily.</text>
</comment>
<keyword evidence="2 6" id="KW-0812">Transmembrane</keyword>
<feature type="transmembrane region" description="Helical" evidence="6">
    <location>
        <begin position="12"/>
        <end position="29"/>
    </location>
</feature>
<dbReference type="GO" id="GO:0051301">
    <property type="term" value="P:cell division"/>
    <property type="evidence" value="ECO:0007669"/>
    <property type="project" value="InterPro"/>
</dbReference>
<keyword evidence="3 6" id="KW-0133">Cell shape</keyword>
<dbReference type="Pfam" id="PF01098">
    <property type="entry name" value="FTSW_RODA_SPOVE"/>
    <property type="match status" value="1"/>
</dbReference>
<dbReference type="GO" id="GO:0071555">
    <property type="term" value="P:cell wall organization"/>
    <property type="evidence" value="ECO:0007669"/>
    <property type="project" value="UniProtKB-KW"/>
</dbReference>
<comment type="catalytic activity">
    <reaction evidence="6">
        <text>[GlcNAc-(1-&gt;4)-Mur2Ac(oyl-L-Ala-gamma-D-Glu-L-Lys-D-Ala-D-Ala)](n)-di-trans,octa-cis-undecaprenyl diphosphate + beta-D-GlcNAc-(1-&gt;4)-Mur2Ac(oyl-L-Ala-gamma-D-Glu-L-Lys-D-Ala-D-Ala)-di-trans,octa-cis-undecaprenyl diphosphate = [GlcNAc-(1-&gt;4)-Mur2Ac(oyl-L-Ala-gamma-D-Glu-L-Lys-D-Ala-D-Ala)](n+1)-di-trans,octa-cis-undecaprenyl diphosphate + di-trans,octa-cis-undecaprenyl diphosphate + H(+)</text>
        <dbReference type="Rhea" id="RHEA:23708"/>
        <dbReference type="Rhea" id="RHEA-COMP:9602"/>
        <dbReference type="Rhea" id="RHEA-COMP:9603"/>
        <dbReference type="ChEBI" id="CHEBI:15378"/>
        <dbReference type="ChEBI" id="CHEBI:58405"/>
        <dbReference type="ChEBI" id="CHEBI:60033"/>
        <dbReference type="ChEBI" id="CHEBI:78435"/>
        <dbReference type="EC" id="2.4.99.28"/>
    </reaction>
</comment>
<evidence type="ECO:0000256" key="5">
    <source>
        <dbReference type="ARBA" id="ARBA00023136"/>
    </source>
</evidence>
<feature type="transmembrane region" description="Helical" evidence="6">
    <location>
        <begin position="341"/>
        <end position="362"/>
    </location>
</feature>
<feature type="transmembrane region" description="Helical" evidence="6">
    <location>
        <begin position="185"/>
        <end position="205"/>
    </location>
</feature>
<dbReference type="PANTHER" id="PTHR30474:SF1">
    <property type="entry name" value="PEPTIDOGLYCAN GLYCOSYLTRANSFERASE MRDB"/>
    <property type="match status" value="1"/>
</dbReference>
<evidence type="ECO:0000256" key="2">
    <source>
        <dbReference type="ARBA" id="ARBA00022692"/>
    </source>
</evidence>
<comment type="pathway">
    <text evidence="6">Cell wall biogenesis; peptidoglycan biosynthesis.</text>
</comment>
<keyword evidence="6" id="KW-0961">Cell wall biogenesis/degradation</keyword>
<gene>
    <name evidence="6" type="primary">rodA</name>
    <name evidence="7" type="ORF">CDO51_05925</name>
</gene>
<feature type="transmembrane region" description="Helical" evidence="6">
    <location>
        <begin position="275"/>
        <end position="292"/>
    </location>
</feature>
<feature type="transmembrane region" description="Helical" evidence="6">
    <location>
        <begin position="304"/>
        <end position="321"/>
    </location>
</feature>
<feature type="transmembrane region" description="Helical" evidence="6">
    <location>
        <begin position="49"/>
        <end position="65"/>
    </location>
</feature>
<evidence type="ECO:0000256" key="1">
    <source>
        <dbReference type="ARBA" id="ARBA00004141"/>
    </source>
</evidence>
<dbReference type="UniPathway" id="UPA00219"/>
<dbReference type="GO" id="GO:0008360">
    <property type="term" value="P:regulation of cell shape"/>
    <property type="evidence" value="ECO:0007669"/>
    <property type="project" value="UniProtKB-KW"/>
</dbReference>
<dbReference type="EC" id="2.4.99.28" evidence="6"/>
<evidence type="ECO:0000256" key="3">
    <source>
        <dbReference type="ARBA" id="ARBA00022960"/>
    </source>
</evidence>
<keyword evidence="6" id="KW-0328">Glycosyltransferase</keyword>
<comment type="function">
    <text evidence="6">Peptidoglycan polymerase that is essential for cell wall elongation.</text>
</comment>
<evidence type="ECO:0000313" key="8">
    <source>
        <dbReference type="Proteomes" id="UP000214588"/>
    </source>
</evidence>
<keyword evidence="6" id="KW-0573">Peptidoglycan synthesis</keyword>
<evidence type="ECO:0000313" key="7">
    <source>
        <dbReference type="EMBL" id="OWZ83964.1"/>
    </source>
</evidence>
<dbReference type="HAMAP" id="MF_02079">
    <property type="entry name" value="PGT_RodA"/>
    <property type="match status" value="1"/>
</dbReference>
<dbReference type="EMBL" id="NIQC01000010">
    <property type="protein sequence ID" value="OWZ83964.1"/>
    <property type="molecule type" value="Genomic_DNA"/>
</dbReference>
<keyword evidence="4 6" id="KW-1133">Transmembrane helix</keyword>
<accession>A0A226C045</accession>
<dbReference type="OrthoDB" id="9812661at2"/>
<evidence type="ECO:0000256" key="6">
    <source>
        <dbReference type="HAMAP-Rule" id="MF_02079"/>
    </source>
</evidence>
<dbReference type="InterPro" id="IPR011923">
    <property type="entry name" value="RodA/MrdB"/>
</dbReference>
<dbReference type="AlphaFoldDB" id="A0A226C045"/>